<protein>
    <submittedName>
        <fullName evidence="3">Uncharacterized protein</fullName>
    </submittedName>
</protein>
<dbReference type="EMBL" id="JADGJW010000075">
    <property type="protein sequence ID" value="KAJ3224974.1"/>
    <property type="molecule type" value="Genomic_DNA"/>
</dbReference>
<feature type="coiled-coil region" evidence="1">
    <location>
        <begin position="329"/>
        <end position="374"/>
    </location>
</feature>
<organism evidence="3 4">
    <name type="scientific">Clydaea vesicula</name>
    <dbReference type="NCBI Taxonomy" id="447962"/>
    <lineage>
        <taxon>Eukaryota</taxon>
        <taxon>Fungi</taxon>
        <taxon>Fungi incertae sedis</taxon>
        <taxon>Chytridiomycota</taxon>
        <taxon>Chytridiomycota incertae sedis</taxon>
        <taxon>Chytridiomycetes</taxon>
        <taxon>Lobulomycetales</taxon>
        <taxon>Lobulomycetaceae</taxon>
        <taxon>Clydaea</taxon>
    </lineage>
</organism>
<dbReference type="Proteomes" id="UP001211065">
    <property type="component" value="Unassembled WGS sequence"/>
</dbReference>
<feature type="compositionally biased region" description="Polar residues" evidence="2">
    <location>
        <begin position="1"/>
        <end position="18"/>
    </location>
</feature>
<keyword evidence="1" id="KW-0175">Coiled coil</keyword>
<proteinExistence type="predicted"/>
<dbReference type="PANTHER" id="PTHR46465:SF2">
    <property type="entry name" value="LATERAL SIGNALING TARGET PROTEIN 2 HOMOLOG"/>
    <property type="match status" value="1"/>
</dbReference>
<feature type="compositionally biased region" description="Polar residues" evidence="2">
    <location>
        <begin position="29"/>
        <end position="39"/>
    </location>
</feature>
<dbReference type="InterPro" id="IPR051118">
    <property type="entry name" value="LST-2"/>
</dbReference>
<accession>A0AAD5Y261</accession>
<name>A0AAD5Y261_9FUNG</name>
<feature type="region of interest" description="Disordered" evidence="2">
    <location>
        <begin position="1"/>
        <end position="56"/>
    </location>
</feature>
<gene>
    <name evidence="3" type="ORF">HK099_007603</name>
</gene>
<dbReference type="AlphaFoldDB" id="A0AAD5Y261"/>
<evidence type="ECO:0000313" key="4">
    <source>
        <dbReference type="Proteomes" id="UP001211065"/>
    </source>
</evidence>
<comment type="caution">
    <text evidence="3">The sequence shown here is derived from an EMBL/GenBank/DDBJ whole genome shotgun (WGS) entry which is preliminary data.</text>
</comment>
<dbReference type="PANTHER" id="PTHR46465">
    <property type="entry name" value="LATERAL SIGNALING TARGET PROTEIN 2 HOMOLOG"/>
    <property type="match status" value="1"/>
</dbReference>
<dbReference type="GO" id="GO:0031901">
    <property type="term" value="C:early endosome membrane"/>
    <property type="evidence" value="ECO:0007669"/>
    <property type="project" value="TreeGrafter"/>
</dbReference>
<evidence type="ECO:0000256" key="1">
    <source>
        <dbReference type="SAM" id="Coils"/>
    </source>
</evidence>
<sequence length="412" mass="47283">MIASNQQSCPMTQPSPHSSGVPANEAEESNGSQAEQSRNAEAAVASPPPTSTAANRSNLNSVATIFQVQQWKLLPSEKIPILNEAKPLSLFFHADKKLTTEVKNLKKLKDPATRQFSKQNEKVHKQQKLLLDTINIIYQEMDESLRSSRGYRAQLPPEDQRELEEGFSENILFAAQALTRGFRIRGIENFTHDLLEPARTLCASIEALRMVFRKYSLEPNSFRTHEKLYPVLKDFDASWTKFEQKICFCYFQVTYHGRPGKQDETDMFLVLMSETILRAVSENLVTLENMQNFDPQLMFAIPRLTIVSALVHMPDCINITDREVGFRWFRQKSELLQNLKANLNTFSKEELQELEKLLANNEDCTNNFEFKENKEDLFKKCYKNICLVADDLQSGPRAKEFVSILQKAFSMH</sequence>
<reference evidence="3" key="1">
    <citation type="submission" date="2020-05" db="EMBL/GenBank/DDBJ databases">
        <title>Phylogenomic resolution of chytrid fungi.</title>
        <authorList>
            <person name="Stajich J.E."/>
            <person name="Amses K."/>
            <person name="Simmons R."/>
            <person name="Seto K."/>
            <person name="Myers J."/>
            <person name="Bonds A."/>
            <person name="Quandt C.A."/>
            <person name="Barry K."/>
            <person name="Liu P."/>
            <person name="Grigoriev I."/>
            <person name="Longcore J.E."/>
            <person name="James T.Y."/>
        </authorList>
    </citation>
    <scope>NUCLEOTIDE SEQUENCE</scope>
    <source>
        <strain evidence="3">JEL0476</strain>
    </source>
</reference>
<evidence type="ECO:0000256" key="2">
    <source>
        <dbReference type="SAM" id="MobiDB-lite"/>
    </source>
</evidence>
<evidence type="ECO:0000313" key="3">
    <source>
        <dbReference type="EMBL" id="KAJ3224974.1"/>
    </source>
</evidence>
<keyword evidence="4" id="KW-1185">Reference proteome</keyword>